<dbReference type="EMBL" id="OZ021740">
    <property type="protein sequence ID" value="CAK9324180.1"/>
    <property type="molecule type" value="Genomic_DNA"/>
</dbReference>
<name>A0ABP0YUH5_9ROSI</name>
<dbReference type="Proteomes" id="UP001642487">
    <property type="component" value="Chromosome 6"/>
</dbReference>
<sequence>MSRNLTRTVGCWLTKLVGRKCGLGGLLDSLGVDPSTIKGKSALFDLKRRSVSSSLVSLLRNEDLGREEE</sequence>
<protein>
    <submittedName>
        <fullName evidence="1">Uncharacterized protein</fullName>
    </submittedName>
</protein>
<organism evidence="1 2">
    <name type="scientific">Citrullus colocynthis</name>
    <name type="common">colocynth</name>
    <dbReference type="NCBI Taxonomy" id="252529"/>
    <lineage>
        <taxon>Eukaryota</taxon>
        <taxon>Viridiplantae</taxon>
        <taxon>Streptophyta</taxon>
        <taxon>Embryophyta</taxon>
        <taxon>Tracheophyta</taxon>
        <taxon>Spermatophyta</taxon>
        <taxon>Magnoliopsida</taxon>
        <taxon>eudicotyledons</taxon>
        <taxon>Gunneridae</taxon>
        <taxon>Pentapetalae</taxon>
        <taxon>rosids</taxon>
        <taxon>fabids</taxon>
        <taxon>Cucurbitales</taxon>
        <taxon>Cucurbitaceae</taxon>
        <taxon>Benincaseae</taxon>
        <taxon>Citrullus</taxon>
    </lineage>
</organism>
<evidence type="ECO:0000313" key="2">
    <source>
        <dbReference type="Proteomes" id="UP001642487"/>
    </source>
</evidence>
<accession>A0ABP0YUH5</accession>
<evidence type="ECO:0000313" key="1">
    <source>
        <dbReference type="EMBL" id="CAK9324180.1"/>
    </source>
</evidence>
<feature type="non-terminal residue" evidence="1">
    <location>
        <position position="69"/>
    </location>
</feature>
<reference evidence="1 2" key="1">
    <citation type="submission" date="2024-03" db="EMBL/GenBank/DDBJ databases">
        <authorList>
            <person name="Gkanogiannis A."/>
            <person name="Becerra Lopez-Lavalle L."/>
        </authorList>
    </citation>
    <scope>NUCLEOTIDE SEQUENCE [LARGE SCALE GENOMIC DNA]</scope>
</reference>
<gene>
    <name evidence="1" type="ORF">CITCOLO1_LOCUS16406</name>
</gene>
<keyword evidence="2" id="KW-1185">Reference proteome</keyword>
<proteinExistence type="predicted"/>